<keyword evidence="2" id="KW-1185">Reference proteome</keyword>
<evidence type="ECO:0000313" key="2">
    <source>
        <dbReference type="Proteomes" id="UP001597213"/>
    </source>
</evidence>
<protein>
    <submittedName>
        <fullName evidence="1">Uncharacterized protein</fullName>
    </submittedName>
</protein>
<name>A0ABW4R919_9RHOB</name>
<reference evidence="2" key="1">
    <citation type="journal article" date="2019" name="Int. J. Syst. Evol. Microbiol.">
        <title>The Global Catalogue of Microorganisms (GCM) 10K type strain sequencing project: providing services to taxonomists for standard genome sequencing and annotation.</title>
        <authorList>
            <consortium name="The Broad Institute Genomics Platform"/>
            <consortium name="The Broad Institute Genome Sequencing Center for Infectious Disease"/>
            <person name="Wu L."/>
            <person name="Ma J."/>
        </authorList>
    </citation>
    <scope>NUCLEOTIDE SEQUENCE [LARGE SCALE GENOMIC DNA]</scope>
    <source>
        <strain evidence="2">CCUG 56029</strain>
    </source>
</reference>
<accession>A0ABW4R919</accession>
<organism evidence="1 2">
    <name type="scientific">Paracoccus pacificus</name>
    <dbReference type="NCBI Taxonomy" id="1463598"/>
    <lineage>
        <taxon>Bacteria</taxon>
        <taxon>Pseudomonadati</taxon>
        <taxon>Pseudomonadota</taxon>
        <taxon>Alphaproteobacteria</taxon>
        <taxon>Rhodobacterales</taxon>
        <taxon>Paracoccaceae</taxon>
        <taxon>Paracoccus</taxon>
    </lineage>
</organism>
<gene>
    <name evidence="1" type="ORF">ACFSCT_12910</name>
</gene>
<sequence>MRVQHPINAGARVKAAQLALDQRGTGEGGRFCHNGDSGDRCNLLQAGATRILSTESVDKFADKPNPDAESLRNPRAPLNCLFFVQLLSPLILNEKFSDTDNGLNLNEDS</sequence>
<dbReference type="RefSeq" id="WP_379144415.1">
    <property type="nucleotide sequence ID" value="NZ_JBHUEN010000043.1"/>
</dbReference>
<comment type="caution">
    <text evidence="1">The sequence shown here is derived from an EMBL/GenBank/DDBJ whole genome shotgun (WGS) entry which is preliminary data.</text>
</comment>
<evidence type="ECO:0000313" key="1">
    <source>
        <dbReference type="EMBL" id="MFD1882616.1"/>
    </source>
</evidence>
<dbReference type="Proteomes" id="UP001597213">
    <property type="component" value="Unassembled WGS sequence"/>
</dbReference>
<dbReference type="EMBL" id="JBHUEN010000043">
    <property type="protein sequence ID" value="MFD1882616.1"/>
    <property type="molecule type" value="Genomic_DNA"/>
</dbReference>
<proteinExistence type="predicted"/>